<dbReference type="CDD" id="cd12148">
    <property type="entry name" value="fungal_TF_MHR"/>
    <property type="match status" value="1"/>
</dbReference>
<sequence>MEAGDPDAALQKRPRLGSLTPHHHGGPLYHSAGLPPPHHPQRPHPLSQAPSPPNHYPPHSLPPPTPSYLPPHPATSFDASRALPTPSPLTQRPNHGPPVSLPPRSYSQDSAYQARPPGTPTQLAPADPHRRSIASSEGHHPPTPMDHGPQPHQPMWQPMPYGHHPNGMPPGGMPPNGLPAGLPNGNTITSPQEQYAPQPMSSNQIYPPGDVGQYNQSASYGPSSSQYGAMKRKQVRATQACNNCRARKQKCDEQRPCSFCKDNAYECAYKDVPVPKQDRTMREVLDVMTRLADKVDNLDREMKRRLPKQEPSSSAVSPEYNSPVHPLDPVNNYGRTIATRAPSEMTSPASTPAMPGPSHDPMRHNSAIGGPIKMESAVDRTPQVVAFRGDPSPATMEESAPGLEDALPADHTTPAHKLLDVWPSMQPFYEHTGVEKSNTNYPLELEERRGLLRIYGKGQGTDLNDGAQAPSSPANSSNGEVQDSSPSPREGLWGTGFTVGSPPDYRQSIGPSTPGGGVTSDWSSRSNIGGQNPDGLLKLDVETVRSLHKSYLQNMDILHPFLDKRRLAKMVDNFMHWYSPDVKTSYSPVYGGVPSHVAPNERFAGQKRKRSSNHGDPETGAYNSNRRPPPERSIGNAIVLLVLALGKVCEHRKVLPGPTGEIPSPVDTMRSPGGMNVTMGGSPHSDRFHYAQRTHPSQDSNASNIDILPGLAYYAYATDILGNLHGGNEVAHAQAFLLAGLYMGQYVRVLESWSWINTACRVCLILVKKDEKNLGLHPEPKLNSIDAYKLNLLKCVYWTCLQLESDILAELSTLPPSGISRYQAVVSHPTGVYEEMPMEIGEDENLTWYYYSAQIHLRKILNDAHKQLYTVHKPAEEAKRDVRWAGHVPNTLEIQLQQWREVLPPQLQWNDNDPPATDINNARMRAKYYGARYIVARPFLYIGVHKMDLPPLACDSSQIGSPSTPATPDQVQAQRNMLVEFNAEQLRLIEVSKRCVEAAIQSTVAFDRVGVDPSIPWRLGDSDHIPERFIVTNIFGTAHAQFGNVLVLAAVYKSRLRTAVGLSKSTVDALLLRTIKVLRRLAPNSPPLKIDAQILENTHKFVNGEKRDDSMSSVSFTGSVNT</sequence>
<dbReference type="InterPro" id="IPR001138">
    <property type="entry name" value="Zn2Cys6_DnaBD"/>
</dbReference>
<feature type="region of interest" description="Disordered" evidence="2">
    <location>
        <begin position="1"/>
        <end position="178"/>
    </location>
</feature>
<proteinExistence type="predicted"/>
<feature type="compositionally biased region" description="Basic and acidic residues" evidence="2">
    <location>
        <begin position="299"/>
        <end position="308"/>
    </location>
</feature>
<feature type="region of interest" description="Disordered" evidence="2">
    <location>
        <begin position="341"/>
        <end position="360"/>
    </location>
</feature>
<evidence type="ECO:0000256" key="1">
    <source>
        <dbReference type="ARBA" id="ARBA00023242"/>
    </source>
</evidence>
<feature type="domain" description="Zn(2)-C6 fungal-type" evidence="3">
    <location>
        <begin position="240"/>
        <end position="269"/>
    </location>
</feature>
<dbReference type="GO" id="GO:0008270">
    <property type="term" value="F:zinc ion binding"/>
    <property type="evidence" value="ECO:0007669"/>
    <property type="project" value="InterPro"/>
</dbReference>
<dbReference type="Gene3D" id="4.10.240.10">
    <property type="entry name" value="Zn(2)-C6 fungal-type DNA-binding domain"/>
    <property type="match status" value="1"/>
</dbReference>
<feature type="compositionally biased region" description="Pro residues" evidence="2">
    <location>
        <begin position="50"/>
        <end position="73"/>
    </location>
</feature>
<dbReference type="SUPFAM" id="SSF57701">
    <property type="entry name" value="Zn2/Cys6 DNA-binding domain"/>
    <property type="match status" value="1"/>
</dbReference>
<dbReference type="PANTHER" id="PTHR47785">
    <property type="entry name" value="ZN(II)2CYS6 TRANSCRIPTION FACTOR (EUROFUNG)-RELATED-RELATED"/>
    <property type="match status" value="1"/>
</dbReference>
<evidence type="ECO:0000313" key="4">
    <source>
        <dbReference type="EMBL" id="KAF2495371.1"/>
    </source>
</evidence>
<gene>
    <name evidence="4" type="ORF">BU16DRAFT_388202</name>
</gene>
<feature type="region of interest" description="Disordered" evidence="2">
    <location>
        <begin position="597"/>
        <end position="630"/>
    </location>
</feature>
<feature type="compositionally biased region" description="Pro residues" evidence="2">
    <location>
        <begin position="167"/>
        <end position="177"/>
    </location>
</feature>
<protein>
    <recommendedName>
        <fullName evidence="3">Zn(2)-C6 fungal-type domain-containing protein</fullName>
    </recommendedName>
</protein>
<dbReference type="OrthoDB" id="5244761at2759"/>
<evidence type="ECO:0000259" key="3">
    <source>
        <dbReference type="PROSITE" id="PS50048"/>
    </source>
</evidence>
<dbReference type="SMART" id="SM00066">
    <property type="entry name" value="GAL4"/>
    <property type="match status" value="1"/>
</dbReference>
<reference evidence="4" key="1">
    <citation type="journal article" date="2020" name="Stud. Mycol.">
        <title>101 Dothideomycetes genomes: a test case for predicting lifestyles and emergence of pathogens.</title>
        <authorList>
            <person name="Haridas S."/>
            <person name="Albert R."/>
            <person name="Binder M."/>
            <person name="Bloem J."/>
            <person name="Labutti K."/>
            <person name="Salamov A."/>
            <person name="Andreopoulos B."/>
            <person name="Baker S."/>
            <person name="Barry K."/>
            <person name="Bills G."/>
            <person name="Bluhm B."/>
            <person name="Cannon C."/>
            <person name="Castanera R."/>
            <person name="Culley D."/>
            <person name="Daum C."/>
            <person name="Ezra D."/>
            <person name="Gonzalez J."/>
            <person name="Henrissat B."/>
            <person name="Kuo A."/>
            <person name="Liang C."/>
            <person name="Lipzen A."/>
            <person name="Lutzoni F."/>
            <person name="Magnuson J."/>
            <person name="Mondo S."/>
            <person name="Nolan M."/>
            <person name="Ohm R."/>
            <person name="Pangilinan J."/>
            <person name="Park H.-J."/>
            <person name="Ramirez L."/>
            <person name="Alfaro M."/>
            <person name="Sun H."/>
            <person name="Tritt A."/>
            <person name="Yoshinaga Y."/>
            <person name="Zwiers L.-H."/>
            <person name="Turgeon B."/>
            <person name="Goodwin S."/>
            <person name="Spatafora J."/>
            <person name="Crous P."/>
            <person name="Grigoriev I."/>
        </authorList>
    </citation>
    <scope>NUCLEOTIDE SEQUENCE</scope>
    <source>
        <strain evidence="4">CBS 269.34</strain>
    </source>
</reference>
<dbReference type="InterPro" id="IPR036864">
    <property type="entry name" value="Zn2-C6_fun-type_DNA-bd_sf"/>
</dbReference>
<feature type="compositionally biased region" description="Low complexity" evidence="2">
    <location>
        <begin position="469"/>
        <end position="478"/>
    </location>
</feature>
<dbReference type="PROSITE" id="PS50048">
    <property type="entry name" value="ZN2_CY6_FUNGAL_2"/>
    <property type="match status" value="1"/>
</dbReference>
<keyword evidence="5" id="KW-1185">Reference proteome</keyword>
<feature type="compositionally biased region" description="Polar residues" evidence="2">
    <location>
        <begin position="310"/>
        <end position="320"/>
    </location>
</feature>
<evidence type="ECO:0000313" key="5">
    <source>
        <dbReference type="Proteomes" id="UP000799750"/>
    </source>
</evidence>
<dbReference type="EMBL" id="MU004189">
    <property type="protein sequence ID" value="KAF2495371.1"/>
    <property type="molecule type" value="Genomic_DNA"/>
</dbReference>
<name>A0A6A6QSI1_9PEZI</name>
<dbReference type="Proteomes" id="UP000799750">
    <property type="component" value="Unassembled WGS sequence"/>
</dbReference>
<dbReference type="PROSITE" id="PS00463">
    <property type="entry name" value="ZN2_CY6_FUNGAL_1"/>
    <property type="match status" value="1"/>
</dbReference>
<dbReference type="InterPro" id="IPR053181">
    <property type="entry name" value="EcdB-like_regulator"/>
</dbReference>
<feature type="region of interest" description="Disordered" evidence="2">
    <location>
        <begin position="456"/>
        <end position="535"/>
    </location>
</feature>
<evidence type="ECO:0000256" key="2">
    <source>
        <dbReference type="SAM" id="MobiDB-lite"/>
    </source>
</evidence>
<dbReference type="AlphaFoldDB" id="A0A6A6QSI1"/>
<feature type="compositionally biased region" description="Polar residues" evidence="2">
    <location>
        <begin position="520"/>
        <end position="530"/>
    </location>
</feature>
<dbReference type="GO" id="GO:0000981">
    <property type="term" value="F:DNA-binding transcription factor activity, RNA polymerase II-specific"/>
    <property type="evidence" value="ECO:0007669"/>
    <property type="project" value="InterPro"/>
</dbReference>
<keyword evidence="1" id="KW-0539">Nucleus</keyword>
<dbReference type="Pfam" id="PF00172">
    <property type="entry name" value="Zn_clus"/>
    <property type="match status" value="1"/>
</dbReference>
<dbReference type="PANTHER" id="PTHR47785:SF4">
    <property type="entry name" value="ZN(II)2CYS6 TRANSCRIPTION FACTOR (EUROFUNG)"/>
    <property type="match status" value="1"/>
</dbReference>
<accession>A0A6A6QSI1</accession>
<organism evidence="4 5">
    <name type="scientific">Lophium mytilinum</name>
    <dbReference type="NCBI Taxonomy" id="390894"/>
    <lineage>
        <taxon>Eukaryota</taxon>
        <taxon>Fungi</taxon>
        <taxon>Dikarya</taxon>
        <taxon>Ascomycota</taxon>
        <taxon>Pezizomycotina</taxon>
        <taxon>Dothideomycetes</taxon>
        <taxon>Pleosporomycetidae</taxon>
        <taxon>Mytilinidiales</taxon>
        <taxon>Mytilinidiaceae</taxon>
        <taxon>Lophium</taxon>
    </lineage>
</organism>
<dbReference type="CDD" id="cd00067">
    <property type="entry name" value="GAL4"/>
    <property type="match status" value="1"/>
</dbReference>
<feature type="compositionally biased region" description="Low complexity" evidence="2">
    <location>
        <begin position="153"/>
        <end position="166"/>
    </location>
</feature>
<feature type="region of interest" description="Disordered" evidence="2">
    <location>
        <begin position="299"/>
        <end position="330"/>
    </location>
</feature>